<dbReference type="AlphaFoldDB" id="A0AAD7AAA7"/>
<comment type="caution">
    <text evidence="1">The sequence shown here is derived from an EMBL/GenBank/DDBJ whole genome shotgun (WGS) entry which is preliminary data.</text>
</comment>
<dbReference type="Proteomes" id="UP001218218">
    <property type="component" value="Unassembled WGS sequence"/>
</dbReference>
<reference evidence="1" key="1">
    <citation type="submission" date="2023-03" db="EMBL/GenBank/DDBJ databases">
        <title>Massive genome expansion in bonnet fungi (Mycena s.s.) driven by repeated elements and novel gene families across ecological guilds.</title>
        <authorList>
            <consortium name="Lawrence Berkeley National Laboratory"/>
            <person name="Harder C.B."/>
            <person name="Miyauchi S."/>
            <person name="Viragh M."/>
            <person name="Kuo A."/>
            <person name="Thoen E."/>
            <person name="Andreopoulos B."/>
            <person name="Lu D."/>
            <person name="Skrede I."/>
            <person name="Drula E."/>
            <person name="Henrissat B."/>
            <person name="Morin E."/>
            <person name="Kohler A."/>
            <person name="Barry K."/>
            <person name="LaButti K."/>
            <person name="Morin E."/>
            <person name="Salamov A."/>
            <person name="Lipzen A."/>
            <person name="Mereny Z."/>
            <person name="Hegedus B."/>
            <person name="Baldrian P."/>
            <person name="Stursova M."/>
            <person name="Weitz H."/>
            <person name="Taylor A."/>
            <person name="Grigoriev I.V."/>
            <person name="Nagy L.G."/>
            <person name="Martin F."/>
            <person name="Kauserud H."/>
        </authorList>
    </citation>
    <scope>NUCLEOTIDE SEQUENCE</scope>
    <source>
        <strain evidence="1">CBHHK002</strain>
    </source>
</reference>
<organism evidence="1 2">
    <name type="scientific">Mycena albidolilacea</name>
    <dbReference type="NCBI Taxonomy" id="1033008"/>
    <lineage>
        <taxon>Eukaryota</taxon>
        <taxon>Fungi</taxon>
        <taxon>Dikarya</taxon>
        <taxon>Basidiomycota</taxon>
        <taxon>Agaricomycotina</taxon>
        <taxon>Agaricomycetes</taxon>
        <taxon>Agaricomycetidae</taxon>
        <taxon>Agaricales</taxon>
        <taxon>Marasmiineae</taxon>
        <taxon>Mycenaceae</taxon>
        <taxon>Mycena</taxon>
    </lineage>
</organism>
<keyword evidence="2" id="KW-1185">Reference proteome</keyword>
<evidence type="ECO:0000313" key="2">
    <source>
        <dbReference type="Proteomes" id="UP001218218"/>
    </source>
</evidence>
<protein>
    <submittedName>
        <fullName evidence="1">Uncharacterized protein</fullName>
    </submittedName>
</protein>
<name>A0AAD7AAA7_9AGAR</name>
<evidence type="ECO:0000313" key="1">
    <source>
        <dbReference type="EMBL" id="KAJ7353410.1"/>
    </source>
</evidence>
<dbReference type="EMBL" id="JARIHO010000011">
    <property type="protein sequence ID" value="KAJ7353410.1"/>
    <property type="molecule type" value="Genomic_DNA"/>
</dbReference>
<gene>
    <name evidence="1" type="ORF">DFH08DRAFT_692751</name>
</gene>
<proteinExistence type="predicted"/>
<sequence length="76" mass="9323">MRNFCDRWEYQRQFQDTRMLDALERDGASFFRLAHNCLSRERRQNSTRGVGPKTWERSTANAMFYRSRRALRDWDT</sequence>
<accession>A0AAD7AAA7</accession>